<feature type="domain" description="O-methyltransferase dimerisation" evidence="6">
    <location>
        <begin position="22"/>
        <end position="97"/>
    </location>
</feature>
<dbReference type="GO" id="GO:0046983">
    <property type="term" value="F:protein dimerization activity"/>
    <property type="evidence" value="ECO:0007669"/>
    <property type="project" value="InterPro"/>
</dbReference>
<dbReference type="PIRSF" id="PIRSF005739">
    <property type="entry name" value="O-mtase"/>
    <property type="match status" value="1"/>
</dbReference>
<accession>A0A401ZLF7</accession>
<dbReference type="Pfam" id="PF08100">
    <property type="entry name" value="Dimerisation"/>
    <property type="match status" value="1"/>
</dbReference>
<organism evidence="7 8">
    <name type="scientific">Dictyobacter aurantiacus</name>
    <dbReference type="NCBI Taxonomy" id="1936993"/>
    <lineage>
        <taxon>Bacteria</taxon>
        <taxon>Bacillati</taxon>
        <taxon>Chloroflexota</taxon>
        <taxon>Ktedonobacteria</taxon>
        <taxon>Ktedonobacterales</taxon>
        <taxon>Dictyobacteraceae</taxon>
        <taxon>Dictyobacter</taxon>
    </lineage>
</organism>
<dbReference type="SUPFAM" id="SSF46785">
    <property type="entry name" value="Winged helix' DNA-binding domain"/>
    <property type="match status" value="1"/>
</dbReference>
<sequence>MSNLVQTSEQSETQNIPQLTLWRMITGGQIAQAVHAAVQLNIPDLLIDGPKSAEELAQQSGTHAQTLYRLLRALASLGLFLEDDQQRFRLTDASQMLRSDVPQSLRPLILLCHTSAHWNAWGDFTNSVRTGENSFQHLYKQQYWAYLDTHPDEQKLCYEALSGLSVGEVEAIFNAYDFSPYHNIVDVAGGWGKLLTLILQAHPTTHGILFDLPFVAEKAAAQIQATEIGERCQVVGGDMFKSVPTGGDLYMTKTVIHDWDDAHALTLLRNCRSAMKPGAKLLLIELVLLPGNVPDIGKFMDLFLLAVIGGQERTADEFQRLVEEAGLVFERVIPTGPILPTQSGIAIIECSKRPDDI</sequence>
<dbReference type="InterPro" id="IPR016461">
    <property type="entry name" value="COMT-like"/>
</dbReference>
<protein>
    <submittedName>
        <fullName evidence="7">Methyltransferase</fullName>
    </submittedName>
</protein>
<evidence type="ECO:0000313" key="7">
    <source>
        <dbReference type="EMBL" id="GCE07683.1"/>
    </source>
</evidence>
<evidence type="ECO:0000256" key="1">
    <source>
        <dbReference type="ARBA" id="ARBA00022603"/>
    </source>
</evidence>
<dbReference type="GO" id="GO:0032259">
    <property type="term" value="P:methylation"/>
    <property type="evidence" value="ECO:0007669"/>
    <property type="project" value="UniProtKB-KW"/>
</dbReference>
<dbReference type="GO" id="GO:0008171">
    <property type="term" value="F:O-methyltransferase activity"/>
    <property type="evidence" value="ECO:0007669"/>
    <property type="project" value="InterPro"/>
</dbReference>
<comment type="caution">
    <text evidence="7">The sequence shown here is derived from an EMBL/GenBank/DDBJ whole genome shotgun (WGS) entry which is preliminary data.</text>
</comment>
<evidence type="ECO:0000259" key="5">
    <source>
        <dbReference type="Pfam" id="PF00891"/>
    </source>
</evidence>
<dbReference type="CDD" id="cd02440">
    <property type="entry name" value="AdoMet_MTases"/>
    <property type="match status" value="1"/>
</dbReference>
<dbReference type="PANTHER" id="PTHR43712:SF2">
    <property type="entry name" value="O-METHYLTRANSFERASE CICE"/>
    <property type="match status" value="1"/>
</dbReference>
<keyword evidence="8" id="KW-1185">Reference proteome</keyword>
<keyword evidence="2 7" id="KW-0808">Transferase</keyword>
<dbReference type="InterPro" id="IPR012967">
    <property type="entry name" value="COMT_dimerisation"/>
</dbReference>
<reference evidence="8" key="1">
    <citation type="submission" date="2018-12" db="EMBL/GenBank/DDBJ databases">
        <title>Tengunoibacter tsumagoiensis gen. nov., sp. nov., Dictyobacter kobayashii sp. nov., D. alpinus sp. nov., and D. joshuensis sp. nov. and description of Dictyobacteraceae fam. nov. within the order Ktedonobacterales isolated from Tengu-no-mugimeshi.</title>
        <authorList>
            <person name="Wang C.M."/>
            <person name="Zheng Y."/>
            <person name="Sakai Y."/>
            <person name="Toyoda A."/>
            <person name="Minakuchi Y."/>
            <person name="Abe K."/>
            <person name="Yokota A."/>
            <person name="Yabe S."/>
        </authorList>
    </citation>
    <scope>NUCLEOTIDE SEQUENCE [LARGE SCALE GENOMIC DNA]</scope>
    <source>
        <strain evidence="8">S-27</strain>
    </source>
</reference>
<dbReference type="InterPro" id="IPR029063">
    <property type="entry name" value="SAM-dependent_MTases_sf"/>
</dbReference>
<evidence type="ECO:0000256" key="2">
    <source>
        <dbReference type="ARBA" id="ARBA00022679"/>
    </source>
</evidence>
<evidence type="ECO:0000313" key="8">
    <source>
        <dbReference type="Proteomes" id="UP000287224"/>
    </source>
</evidence>
<dbReference type="Pfam" id="PF00891">
    <property type="entry name" value="Methyltransf_2"/>
    <property type="match status" value="1"/>
</dbReference>
<keyword evidence="3" id="KW-0949">S-adenosyl-L-methionine</keyword>
<dbReference type="InterPro" id="IPR036388">
    <property type="entry name" value="WH-like_DNA-bd_sf"/>
</dbReference>
<dbReference type="PROSITE" id="PS51683">
    <property type="entry name" value="SAM_OMT_II"/>
    <property type="match status" value="1"/>
</dbReference>
<evidence type="ECO:0000256" key="3">
    <source>
        <dbReference type="ARBA" id="ARBA00022691"/>
    </source>
</evidence>
<dbReference type="Gene3D" id="1.10.287.1350">
    <property type="match status" value="1"/>
</dbReference>
<dbReference type="SUPFAM" id="SSF53335">
    <property type="entry name" value="S-adenosyl-L-methionine-dependent methyltransferases"/>
    <property type="match status" value="1"/>
</dbReference>
<feature type="active site" description="Proton acceptor" evidence="4">
    <location>
        <position position="257"/>
    </location>
</feature>
<dbReference type="Gene3D" id="1.10.10.10">
    <property type="entry name" value="Winged helix-like DNA-binding domain superfamily/Winged helix DNA-binding domain"/>
    <property type="match status" value="1"/>
</dbReference>
<dbReference type="EMBL" id="BIFQ01000001">
    <property type="protein sequence ID" value="GCE07683.1"/>
    <property type="molecule type" value="Genomic_DNA"/>
</dbReference>
<dbReference type="AlphaFoldDB" id="A0A401ZLF7"/>
<dbReference type="Gene3D" id="3.40.50.150">
    <property type="entry name" value="Vaccinia Virus protein VP39"/>
    <property type="match status" value="1"/>
</dbReference>
<evidence type="ECO:0000256" key="4">
    <source>
        <dbReference type="PIRSR" id="PIRSR005739-1"/>
    </source>
</evidence>
<feature type="domain" description="O-methyltransferase C-terminal" evidence="5">
    <location>
        <begin position="121"/>
        <end position="326"/>
    </location>
</feature>
<dbReference type="InterPro" id="IPR036390">
    <property type="entry name" value="WH_DNA-bd_sf"/>
</dbReference>
<dbReference type="RefSeq" id="WP_126599144.1">
    <property type="nucleotide sequence ID" value="NZ_BIFQ01000001.1"/>
</dbReference>
<proteinExistence type="predicted"/>
<gene>
    <name evidence="7" type="ORF">KDAU_50120</name>
</gene>
<dbReference type="OrthoDB" id="7418600at2"/>
<name>A0A401ZLF7_9CHLR</name>
<dbReference type="PANTHER" id="PTHR43712">
    <property type="entry name" value="PUTATIVE (AFU_ORTHOLOGUE AFUA_4G14580)-RELATED"/>
    <property type="match status" value="1"/>
</dbReference>
<dbReference type="Proteomes" id="UP000287224">
    <property type="component" value="Unassembled WGS sequence"/>
</dbReference>
<evidence type="ECO:0000259" key="6">
    <source>
        <dbReference type="Pfam" id="PF08100"/>
    </source>
</evidence>
<dbReference type="InterPro" id="IPR001077">
    <property type="entry name" value="COMT_C"/>
</dbReference>
<keyword evidence="1 7" id="KW-0489">Methyltransferase</keyword>